<evidence type="ECO:0000256" key="1">
    <source>
        <dbReference type="ARBA" id="ARBA00004429"/>
    </source>
</evidence>
<dbReference type="PANTHER" id="PTHR30574">
    <property type="entry name" value="INNER MEMBRANE PROTEIN YEDE"/>
    <property type="match status" value="1"/>
</dbReference>
<dbReference type="GO" id="GO:0005886">
    <property type="term" value="C:plasma membrane"/>
    <property type="evidence" value="ECO:0007669"/>
    <property type="project" value="UniProtKB-SubCell"/>
</dbReference>
<feature type="transmembrane region" description="Helical" evidence="9">
    <location>
        <begin position="108"/>
        <end position="131"/>
    </location>
</feature>
<dbReference type="Proteomes" id="UP000308652">
    <property type="component" value="Unassembled WGS sequence"/>
</dbReference>
<gene>
    <name evidence="10" type="ORF">BDQ12DRAFT_757138</name>
</gene>
<keyword evidence="2" id="KW-0813">Transport</keyword>
<dbReference type="AlphaFoldDB" id="A0A5C3MAR6"/>
<evidence type="ECO:0000256" key="7">
    <source>
        <dbReference type="ARBA" id="ARBA00023136"/>
    </source>
</evidence>
<comment type="subcellular location">
    <subcellularLocation>
        <location evidence="1">Cell inner membrane</location>
        <topology evidence="1">Multi-pass membrane protein</topology>
    </subcellularLocation>
</comment>
<organism evidence="10 11">
    <name type="scientific">Crucibulum laeve</name>
    <dbReference type="NCBI Taxonomy" id="68775"/>
    <lineage>
        <taxon>Eukaryota</taxon>
        <taxon>Fungi</taxon>
        <taxon>Dikarya</taxon>
        <taxon>Basidiomycota</taxon>
        <taxon>Agaricomycotina</taxon>
        <taxon>Agaricomycetes</taxon>
        <taxon>Agaricomycetidae</taxon>
        <taxon>Agaricales</taxon>
        <taxon>Agaricineae</taxon>
        <taxon>Nidulariaceae</taxon>
        <taxon>Crucibulum</taxon>
    </lineage>
</organism>
<evidence type="ECO:0000256" key="4">
    <source>
        <dbReference type="ARBA" id="ARBA00022519"/>
    </source>
</evidence>
<sequence>MSSPTPLQSFLGGLSLPVPVHALMLLNGNVFGISGYVHRATKGSFEALMGVTGLILGGMAVGKLEGAGPLRTDMPLPQVMLSGIFVGLGSKLANGCTSGHMIAGIARFSLRSIVATATFFTTGVITARLLHADLPAVGPADLTLGENGTKFLALQALPFAVAVGLYNFAPDLGKRGKSPSAIKKTDETSPHPESPKVHNITSGNAPHSFLRGLAYLTTSFGFAIALRLSNLTEQIRVVSFLLLPKHKAFDSSLFFLAIGAMPMAAGLYWFARGDESPRLGGKWAIPKRGKVDGKLLAGAAIFGVGWGMAAGPGLVNFGRALSTHTDLIQVGTWLGAVVLGGLLA</sequence>
<feature type="region of interest" description="Disordered" evidence="8">
    <location>
        <begin position="176"/>
        <end position="197"/>
    </location>
</feature>
<evidence type="ECO:0000256" key="5">
    <source>
        <dbReference type="ARBA" id="ARBA00022692"/>
    </source>
</evidence>
<dbReference type="OrthoDB" id="10254418at2759"/>
<feature type="transmembrane region" description="Helical" evidence="9">
    <location>
        <begin position="213"/>
        <end position="232"/>
    </location>
</feature>
<feature type="compositionally biased region" description="Basic and acidic residues" evidence="8">
    <location>
        <begin position="183"/>
        <end position="196"/>
    </location>
</feature>
<reference evidence="10 11" key="1">
    <citation type="journal article" date="2019" name="Nat. Ecol. Evol.">
        <title>Megaphylogeny resolves global patterns of mushroom evolution.</title>
        <authorList>
            <person name="Varga T."/>
            <person name="Krizsan K."/>
            <person name="Foldi C."/>
            <person name="Dima B."/>
            <person name="Sanchez-Garcia M."/>
            <person name="Sanchez-Ramirez S."/>
            <person name="Szollosi G.J."/>
            <person name="Szarkandi J.G."/>
            <person name="Papp V."/>
            <person name="Albert L."/>
            <person name="Andreopoulos W."/>
            <person name="Angelini C."/>
            <person name="Antonin V."/>
            <person name="Barry K.W."/>
            <person name="Bougher N.L."/>
            <person name="Buchanan P."/>
            <person name="Buyck B."/>
            <person name="Bense V."/>
            <person name="Catcheside P."/>
            <person name="Chovatia M."/>
            <person name="Cooper J."/>
            <person name="Damon W."/>
            <person name="Desjardin D."/>
            <person name="Finy P."/>
            <person name="Geml J."/>
            <person name="Haridas S."/>
            <person name="Hughes K."/>
            <person name="Justo A."/>
            <person name="Karasinski D."/>
            <person name="Kautmanova I."/>
            <person name="Kiss B."/>
            <person name="Kocsube S."/>
            <person name="Kotiranta H."/>
            <person name="LaButti K.M."/>
            <person name="Lechner B.E."/>
            <person name="Liimatainen K."/>
            <person name="Lipzen A."/>
            <person name="Lukacs Z."/>
            <person name="Mihaltcheva S."/>
            <person name="Morgado L.N."/>
            <person name="Niskanen T."/>
            <person name="Noordeloos M.E."/>
            <person name="Ohm R.A."/>
            <person name="Ortiz-Santana B."/>
            <person name="Ovrebo C."/>
            <person name="Racz N."/>
            <person name="Riley R."/>
            <person name="Savchenko A."/>
            <person name="Shiryaev A."/>
            <person name="Soop K."/>
            <person name="Spirin V."/>
            <person name="Szebenyi C."/>
            <person name="Tomsovsky M."/>
            <person name="Tulloss R.E."/>
            <person name="Uehling J."/>
            <person name="Grigoriev I.V."/>
            <person name="Vagvolgyi C."/>
            <person name="Papp T."/>
            <person name="Martin F.M."/>
            <person name="Miettinen O."/>
            <person name="Hibbett D.S."/>
            <person name="Nagy L.G."/>
        </authorList>
    </citation>
    <scope>NUCLEOTIDE SEQUENCE [LARGE SCALE GENOMIC DNA]</scope>
    <source>
        <strain evidence="10 11">CBS 166.37</strain>
    </source>
</reference>
<dbReference type="Pfam" id="PF20398">
    <property type="entry name" value="DUF6691"/>
    <property type="match status" value="1"/>
</dbReference>
<evidence type="ECO:0000256" key="8">
    <source>
        <dbReference type="SAM" id="MobiDB-lite"/>
    </source>
</evidence>
<feature type="transmembrane region" description="Helical" evidence="9">
    <location>
        <begin position="20"/>
        <end position="38"/>
    </location>
</feature>
<evidence type="ECO:0000256" key="6">
    <source>
        <dbReference type="ARBA" id="ARBA00022989"/>
    </source>
</evidence>
<dbReference type="Pfam" id="PF04143">
    <property type="entry name" value="Sulf_transp"/>
    <property type="match status" value="1"/>
</dbReference>
<dbReference type="STRING" id="68775.A0A5C3MAR6"/>
<evidence type="ECO:0000256" key="2">
    <source>
        <dbReference type="ARBA" id="ARBA00022448"/>
    </source>
</evidence>
<evidence type="ECO:0000256" key="9">
    <source>
        <dbReference type="SAM" id="Phobius"/>
    </source>
</evidence>
<feature type="transmembrane region" description="Helical" evidence="9">
    <location>
        <begin position="76"/>
        <end position="96"/>
    </location>
</feature>
<evidence type="ECO:0000313" key="10">
    <source>
        <dbReference type="EMBL" id="TFK42402.1"/>
    </source>
</evidence>
<feature type="transmembrane region" description="Helical" evidence="9">
    <location>
        <begin position="295"/>
        <end position="315"/>
    </location>
</feature>
<keyword evidence="11" id="KW-1185">Reference proteome</keyword>
<feature type="transmembrane region" description="Helical" evidence="9">
    <location>
        <begin position="45"/>
        <end position="64"/>
    </location>
</feature>
<dbReference type="InterPro" id="IPR007272">
    <property type="entry name" value="Sulf_transp_TsuA/YedE"/>
</dbReference>
<protein>
    <submittedName>
        <fullName evidence="10">Uncharacterized protein</fullName>
    </submittedName>
</protein>
<evidence type="ECO:0000313" key="11">
    <source>
        <dbReference type="Proteomes" id="UP000308652"/>
    </source>
</evidence>
<keyword evidence="7 9" id="KW-0472">Membrane</keyword>
<accession>A0A5C3MAR6</accession>
<name>A0A5C3MAR6_9AGAR</name>
<dbReference type="EMBL" id="ML213592">
    <property type="protein sequence ID" value="TFK42402.1"/>
    <property type="molecule type" value="Genomic_DNA"/>
</dbReference>
<keyword evidence="3" id="KW-1003">Cell membrane</keyword>
<dbReference type="PANTHER" id="PTHR30574:SF1">
    <property type="entry name" value="SULPHUR TRANSPORT DOMAIN-CONTAINING PROTEIN"/>
    <property type="match status" value="1"/>
</dbReference>
<dbReference type="InterPro" id="IPR046513">
    <property type="entry name" value="DUF6691"/>
</dbReference>
<evidence type="ECO:0000256" key="3">
    <source>
        <dbReference type="ARBA" id="ARBA00022475"/>
    </source>
</evidence>
<proteinExistence type="predicted"/>
<feature type="transmembrane region" description="Helical" evidence="9">
    <location>
        <begin position="252"/>
        <end position="271"/>
    </location>
</feature>
<keyword evidence="6 9" id="KW-1133">Transmembrane helix</keyword>
<keyword evidence="4" id="KW-0997">Cell inner membrane</keyword>
<keyword evidence="5 9" id="KW-0812">Transmembrane</keyword>